<feature type="non-terminal residue" evidence="1">
    <location>
        <position position="1"/>
    </location>
</feature>
<feature type="non-terminal residue" evidence="1">
    <location>
        <position position="171"/>
    </location>
</feature>
<reference evidence="2" key="1">
    <citation type="journal article" date="2019" name="Int. J. Syst. Evol. Microbiol.">
        <title>The Global Catalogue of Microorganisms (GCM) 10K type strain sequencing project: providing services to taxonomists for standard genome sequencing and annotation.</title>
        <authorList>
            <consortium name="The Broad Institute Genomics Platform"/>
            <consortium name="The Broad Institute Genome Sequencing Center for Infectious Disease"/>
            <person name="Wu L."/>
            <person name="Ma J."/>
        </authorList>
    </citation>
    <scope>NUCLEOTIDE SEQUENCE [LARGE SCALE GENOMIC DNA]</scope>
    <source>
        <strain evidence="2">JCM 31486</strain>
    </source>
</reference>
<evidence type="ECO:0000313" key="1">
    <source>
        <dbReference type="EMBL" id="MFD1052557.1"/>
    </source>
</evidence>
<name>A0ABW3MQM9_9PSEU</name>
<dbReference type="Gene3D" id="3.90.1150.10">
    <property type="entry name" value="Aspartate Aminotransferase, domain 1"/>
    <property type="match status" value="1"/>
</dbReference>
<accession>A0ABW3MQM9</accession>
<dbReference type="Proteomes" id="UP001597045">
    <property type="component" value="Unassembled WGS sequence"/>
</dbReference>
<sequence>VDQVTFTSDKTYDPVSGALTSETDNSGLRTDSPRVFLMSSTHGPETVSLAAFRAVVQAYRTGDPVGRMERAGRLLADGVNSVAAELGIAGCVSVIGRPSCLVFATKDAAGIPSQPFRTLFLQEMLTRGVLGQSFVVSAAHTDADVEHTVEAAHAAMLVYRKALEAGGVEGF</sequence>
<dbReference type="EMBL" id="JBHTIS010004524">
    <property type="protein sequence ID" value="MFD1052557.1"/>
    <property type="molecule type" value="Genomic_DNA"/>
</dbReference>
<dbReference type="InterPro" id="IPR015424">
    <property type="entry name" value="PyrdxlP-dep_Trfase"/>
</dbReference>
<evidence type="ECO:0000313" key="2">
    <source>
        <dbReference type="Proteomes" id="UP001597045"/>
    </source>
</evidence>
<protein>
    <recommendedName>
        <fullName evidence="3">Glutamate-1-semialdehyde 2,1-aminomutase</fullName>
    </recommendedName>
</protein>
<evidence type="ECO:0008006" key="3">
    <source>
        <dbReference type="Google" id="ProtNLM"/>
    </source>
</evidence>
<keyword evidence="2" id="KW-1185">Reference proteome</keyword>
<comment type="caution">
    <text evidence="1">The sequence shown here is derived from an EMBL/GenBank/DDBJ whole genome shotgun (WGS) entry which is preliminary data.</text>
</comment>
<proteinExistence type="predicted"/>
<dbReference type="SUPFAM" id="SSF53383">
    <property type="entry name" value="PLP-dependent transferases"/>
    <property type="match status" value="1"/>
</dbReference>
<dbReference type="InterPro" id="IPR015422">
    <property type="entry name" value="PyrdxlP-dep_Trfase_small"/>
</dbReference>
<organism evidence="1 2">
    <name type="scientific">Kibdelosporangium lantanae</name>
    <dbReference type="NCBI Taxonomy" id="1497396"/>
    <lineage>
        <taxon>Bacteria</taxon>
        <taxon>Bacillati</taxon>
        <taxon>Actinomycetota</taxon>
        <taxon>Actinomycetes</taxon>
        <taxon>Pseudonocardiales</taxon>
        <taxon>Pseudonocardiaceae</taxon>
        <taxon>Kibdelosporangium</taxon>
    </lineage>
</organism>
<gene>
    <name evidence="1" type="ORF">ACFQ1S_46680</name>
</gene>